<dbReference type="InterPro" id="IPR010982">
    <property type="entry name" value="Lambda_DNA-bd_dom_sf"/>
</dbReference>
<dbReference type="Proteomes" id="UP000288607">
    <property type="component" value="Unassembled WGS sequence"/>
</dbReference>
<dbReference type="InterPro" id="IPR000843">
    <property type="entry name" value="HTH_LacI"/>
</dbReference>
<dbReference type="Gene3D" id="3.40.50.2300">
    <property type="match status" value="2"/>
</dbReference>
<dbReference type="InterPro" id="IPR001761">
    <property type="entry name" value="Peripla_BP/Lac1_sug-bd_dom"/>
</dbReference>
<dbReference type="PROSITE" id="PS50932">
    <property type="entry name" value="HTH_LACI_2"/>
    <property type="match status" value="1"/>
</dbReference>
<dbReference type="Gene3D" id="1.10.260.40">
    <property type="entry name" value="lambda repressor-like DNA-binding domains"/>
    <property type="match status" value="1"/>
</dbReference>
<dbReference type="PROSITE" id="PS00356">
    <property type="entry name" value="HTH_LACI_1"/>
    <property type="match status" value="1"/>
</dbReference>
<keyword evidence="7" id="KW-1185">Reference proteome</keyword>
<evidence type="ECO:0000256" key="3">
    <source>
        <dbReference type="ARBA" id="ARBA00023163"/>
    </source>
</evidence>
<dbReference type="CDD" id="cd01392">
    <property type="entry name" value="HTH_LacI"/>
    <property type="match status" value="1"/>
</dbReference>
<dbReference type="RefSeq" id="WP_240541481.1">
    <property type="nucleotide sequence ID" value="NZ_JAFEJY010000001.1"/>
</dbReference>
<evidence type="ECO:0000313" key="6">
    <source>
        <dbReference type="EMBL" id="RSX49525.1"/>
    </source>
</evidence>
<dbReference type="SUPFAM" id="SSF47413">
    <property type="entry name" value="lambda repressor-like DNA-binding domains"/>
    <property type="match status" value="1"/>
</dbReference>
<dbReference type="AlphaFoldDB" id="A0A430F9L6"/>
<evidence type="ECO:0000256" key="2">
    <source>
        <dbReference type="ARBA" id="ARBA00023125"/>
    </source>
</evidence>
<reference evidence="6 7" key="1">
    <citation type="submission" date="2018-09" db="EMBL/GenBank/DDBJ databases">
        <title>Characterization of the phylogenetic diversity of five novel species belonging to the genus Bifidobacterium.</title>
        <authorList>
            <person name="Lugli G.A."/>
            <person name="Duranti S."/>
            <person name="Milani C."/>
        </authorList>
    </citation>
    <scope>NUCLEOTIDE SEQUENCE [LARGE SCALE GENOMIC DNA]</scope>
    <source>
        <strain evidence="6 7">2028B</strain>
    </source>
</reference>
<keyword evidence="3" id="KW-0804">Transcription</keyword>
<gene>
    <name evidence="6" type="ORF">D2E23_2027</name>
</gene>
<protein>
    <submittedName>
        <fullName evidence="6">LacI family transcription regulator</fullName>
    </submittedName>
</protein>
<dbReference type="PANTHER" id="PTHR30146">
    <property type="entry name" value="LACI-RELATED TRANSCRIPTIONAL REPRESSOR"/>
    <property type="match status" value="1"/>
</dbReference>
<proteinExistence type="predicted"/>
<keyword evidence="2" id="KW-0238">DNA-binding</keyword>
<evidence type="ECO:0000259" key="5">
    <source>
        <dbReference type="PROSITE" id="PS50932"/>
    </source>
</evidence>
<feature type="domain" description="HTH lacI-type" evidence="5">
    <location>
        <begin position="56"/>
        <end position="111"/>
    </location>
</feature>
<accession>A0A430F9L6</accession>
<dbReference type="GO" id="GO:0003700">
    <property type="term" value="F:DNA-binding transcription factor activity"/>
    <property type="evidence" value="ECO:0007669"/>
    <property type="project" value="TreeGrafter"/>
</dbReference>
<sequence>MVTERMTTRAIDPEAGGDGRGDDRDGFGTVFGNGRGGDASDRQSGRAAGRGNGAPATLSDVAREAGVSIATASRVLNGGTRKVRDDLRGKVMQAAERLNYHANAYAQAVAKGGSSNIALLVSDISDPYFAGVSQGVVKAASQRGVTVSIAVASNGEDELDRVRGLVATRPRGIIISESENVNDSARQELQEELERYRSSGGRVVFILDRGLPFPAVDVANEAGGRAIGRLLVESGYRRPVILKGNDGYRSSAQRYRGVVGALAEAGIMVDPRAVANGQFNRTKGFSAIMQMAGAGGMLTPGEGAVYGGAGADSIVALNDVMAIGAMTALRNAGIVPGRDIGVTGFGDIPYAVDVHPALTTVHLPLTDMGRAAVESVLSDDEYVADDSGRRLIFLQGRPDVILRDSLPRR</sequence>
<dbReference type="GO" id="GO:0000976">
    <property type="term" value="F:transcription cis-regulatory region binding"/>
    <property type="evidence" value="ECO:0007669"/>
    <property type="project" value="TreeGrafter"/>
</dbReference>
<dbReference type="CDD" id="cd06267">
    <property type="entry name" value="PBP1_LacI_sugar_binding-like"/>
    <property type="match status" value="1"/>
</dbReference>
<dbReference type="SUPFAM" id="SSF53822">
    <property type="entry name" value="Periplasmic binding protein-like I"/>
    <property type="match status" value="1"/>
</dbReference>
<evidence type="ECO:0000313" key="7">
    <source>
        <dbReference type="Proteomes" id="UP000288607"/>
    </source>
</evidence>
<dbReference type="Pfam" id="PF00356">
    <property type="entry name" value="LacI"/>
    <property type="match status" value="1"/>
</dbReference>
<dbReference type="Pfam" id="PF00532">
    <property type="entry name" value="Peripla_BP_1"/>
    <property type="match status" value="1"/>
</dbReference>
<feature type="compositionally biased region" description="Basic and acidic residues" evidence="4">
    <location>
        <begin position="17"/>
        <end position="26"/>
    </location>
</feature>
<feature type="region of interest" description="Disordered" evidence="4">
    <location>
        <begin position="1"/>
        <end position="59"/>
    </location>
</feature>
<comment type="caution">
    <text evidence="6">The sequence shown here is derived from an EMBL/GenBank/DDBJ whole genome shotgun (WGS) entry which is preliminary data.</text>
</comment>
<name>A0A430F9L6_9BIFI</name>
<evidence type="ECO:0000256" key="4">
    <source>
        <dbReference type="SAM" id="MobiDB-lite"/>
    </source>
</evidence>
<feature type="compositionally biased region" description="Low complexity" evidence="4">
    <location>
        <begin position="45"/>
        <end position="56"/>
    </location>
</feature>
<dbReference type="PRINTS" id="PR00036">
    <property type="entry name" value="HTHLACI"/>
</dbReference>
<dbReference type="EMBL" id="QXGJ01000013">
    <property type="protein sequence ID" value="RSX49525.1"/>
    <property type="molecule type" value="Genomic_DNA"/>
</dbReference>
<keyword evidence="1" id="KW-0805">Transcription regulation</keyword>
<dbReference type="PANTHER" id="PTHR30146:SF153">
    <property type="entry name" value="LACTOSE OPERON REPRESSOR"/>
    <property type="match status" value="1"/>
</dbReference>
<dbReference type="SMART" id="SM00354">
    <property type="entry name" value="HTH_LACI"/>
    <property type="match status" value="1"/>
</dbReference>
<dbReference type="InterPro" id="IPR028082">
    <property type="entry name" value="Peripla_BP_I"/>
</dbReference>
<organism evidence="6 7">
    <name type="scientific">Bifidobacterium callimiconis</name>
    <dbReference type="NCBI Taxonomy" id="2306973"/>
    <lineage>
        <taxon>Bacteria</taxon>
        <taxon>Bacillati</taxon>
        <taxon>Actinomycetota</taxon>
        <taxon>Actinomycetes</taxon>
        <taxon>Bifidobacteriales</taxon>
        <taxon>Bifidobacteriaceae</taxon>
        <taxon>Bifidobacterium</taxon>
    </lineage>
</organism>
<evidence type="ECO:0000256" key="1">
    <source>
        <dbReference type="ARBA" id="ARBA00023015"/>
    </source>
</evidence>